<gene>
    <name evidence="11" type="ORF">B4U79_01169</name>
</gene>
<evidence type="ECO:0000256" key="7">
    <source>
        <dbReference type="ARBA" id="ARBA00023242"/>
    </source>
</evidence>
<dbReference type="Proteomes" id="UP000285301">
    <property type="component" value="Unassembled WGS sequence"/>
</dbReference>
<evidence type="ECO:0000256" key="2">
    <source>
        <dbReference type="ARBA" id="ARBA00009851"/>
    </source>
</evidence>
<dbReference type="PANTHER" id="PTHR28314">
    <property type="entry name" value="MEDIATOR OF RNA POLYMERASE II TRANSCRIPTION SUBUNIT 29"/>
    <property type="match status" value="1"/>
</dbReference>
<feature type="compositionally biased region" description="Low complexity" evidence="10">
    <location>
        <begin position="1"/>
        <end position="29"/>
    </location>
</feature>
<name>A0A3S4RAN0_9ACAR</name>
<dbReference type="OrthoDB" id="6366949at2759"/>
<dbReference type="GO" id="GO:0016592">
    <property type="term" value="C:mediator complex"/>
    <property type="evidence" value="ECO:0007669"/>
    <property type="project" value="InterPro"/>
</dbReference>
<reference evidence="11 12" key="1">
    <citation type="journal article" date="2018" name="Gigascience">
        <title>Genomes of trombidid mites reveal novel predicted allergens and laterally-transferred genes associated with secondary metabolism.</title>
        <authorList>
            <person name="Dong X."/>
            <person name="Chaisiri K."/>
            <person name="Xia D."/>
            <person name="Armstrong S.D."/>
            <person name="Fang Y."/>
            <person name="Donnelly M.J."/>
            <person name="Kadowaki T."/>
            <person name="McGarry J.W."/>
            <person name="Darby A.C."/>
            <person name="Makepeace B.L."/>
        </authorList>
    </citation>
    <scope>NUCLEOTIDE SEQUENCE [LARGE SCALE GENOMIC DNA]</scope>
    <source>
        <strain evidence="11">UoL-WK</strain>
    </source>
</reference>
<comment type="subcellular location">
    <subcellularLocation>
        <location evidence="1">Nucleus</location>
    </subcellularLocation>
</comment>
<evidence type="ECO:0000256" key="4">
    <source>
        <dbReference type="ARBA" id="ARBA00023015"/>
    </source>
</evidence>
<sequence length="192" mass="21022">MHPQSVQQSVAQSVPQSVSQSQSQSQMASNETRFDHIAKVRSLVWSLKESLANLMKITAANINHNSQIDCGLKTNEDKVARFDKALEEFFALCNQIESLLKTINECAVQHKDSQKYLQFNVSTLKTEVSGTVEATGPDATISYSQYISTIKSQIHFAKSVQEALIDGAKRITCPENTVTAPAINAMPTSGTS</sequence>
<dbReference type="GO" id="GO:0006357">
    <property type="term" value="P:regulation of transcription by RNA polymerase II"/>
    <property type="evidence" value="ECO:0007669"/>
    <property type="project" value="TreeGrafter"/>
</dbReference>
<evidence type="ECO:0000256" key="5">
    <source>
        <dbReference type="ARBA" id="ARBA00023159"/>
    </source>
</evidence>
<evidence type="ECO:0000256" key="10">
    <source>
        <dbReference type="SAM" id="MobiDB-lite"/>
    </source>
</evidence>
<keyword evidence="6" id="KW-0804">Transcription</keyword>
<dbReference type="AlphaFoldDB" id="A0A3S4RAN0"/>
<dbReference type="InterPro" id="IPR021018">
    <property type="entry name" value="Mediator_Med29_met"/>
</dbReference>
<evidence type="ECO:0000256" key="3">
    <source>
        <dbReference type="ARBA" id="ARBA00019684"/>
    </source>
</evidence>
<comment type="caution">
    <text evidence="11">The sequence shown here is derived from an EMBL/GenBank/DDBJ whole genome shotgun (WGS) entry which is preliminary data.</text>
</comment>
<comment type="similarity">
    <text evidence="2">Belongs to the Mediator complex subunit 29 family.</text>
</comment>
<evidence type="ECO:0000313" key="11">
    <source>
        <dbReference type="EMBL" id="RWS13811.1"/>
    </source>
</evidence>
<proteinExistence type="inferred from homology"/>
<dbReference type="EMBL" id="NCKU01000877">
    <property type="protein sequence ID" value="RWS13811.1"/>
    <property type="molecule type" value="Genomic_DNA"/>
</dbReference>
<evidence type="ECO:0000313" key="12">
    <source>
        <dbReference type="Proteomes" id="UP000285301"/>
    </source>
</evidence>
<dbReference type="Pfam" id="PF11568">
    <property type="entry name" value="Med29"/>
    <property type="match status" value="1"/>
</dbReference>
<organism evidence="11 12">
    <name type="scientific">Dinothrombium tinctorium</name>
    <dbReference type="NCBI Taxonomy" id="1965070"/>
    <lineage>
        <taxon>Eukaryota</taxon>
        <taxon>Metazoa</taxon>
        <taxon>Ecdysozoa</taxon>
        <taxon>Arthropoda</taxon>
        <taxon>Chelicerata</taxon>
        <taxon>Arachnida</taxon>
        <taxon>Acari</taxon>
        <taxon>Acariformes</taxon>
        <taxon>Trombidiformes</taxon>
        <taxon>Prostigmata</taxon>
        <taxon>Anystina</taxon>
        <taxon>Parasitengona</taxon>
        <taxon>Trombidioidea</taxon>
        <taxon>Trombidiidae</taxon>
        <taxon>Dinothrombium</taxon>
    </lineage>
</organism>
<protein>
    <recommendedName>
        <fullName evidence="3">Mediator of RNA polymerase II transcription subunit 29</fullName>
    </recommendedName>
    <alternativeName>
        <fullName evidence="9">Mediator complex subunit 29</fullName>
    </alternativeName>
    <alternativeName>
        <fullName evidence="8">Protein intersex</fullName>
    </alternativeName>
</protein>
<evidence type="ECO:0000256" key="6">
    <source>
        <dbReference type="ARBA" id="ARBA00023163"/>
    </source>
</evidence>
<dbReference type="GO" id="GO:0003712">
    <property type="term" value="F:transcription coregulator activity"/>
    <property type="evidence" value="ECO:0007669"/>
    <property type="project" value="TreeGrafter"/>
</dbReference>
<keyword evidence="4" id="KW-0805">Transcription regulation</keyword>
<evidence type="ECO:0000256" key="9">
    <source>
        <dbReference type="ARBA" id="ARBA00031963"/>
    </source>
</evidence>
<dbReference type="PANTHER" id="PTHR28314:SF1">
    <property type="entry name" value="MEDIATOR OF RNA POLYMERASE II TRANSCRIPTION SUBUNIT 29"/>
    <property type="match status" value="1"/>
</dbReference>
<dbReference type="STRING" id="1965070.A0A3S4RAN0"/>
<feature type="region of interest" description="Disordered" evidence="10">
    <location>
        <begin position="1"/>
        <end position="31"/>
    </location>
</feature>
<evidence type="ECO:0000256" key="8">
    <source>
        <dbReference type="ARBA" id="ARBA00030916"/>
    </source>
</evidence>
<keyword evidence="7" id="KW-0539">Nucleus</keyword>
<evidence type="ECO:0000256" key="1">
    <source>
        <dbReference type="ARBA" id="ARBA00004123"/>
    </source>
</evidence>
<accession>A0A3S4RAN0</accession>
<keyword evidence="5" id="KW-0010">Activator</keyword>
<keyword evidence="12" id="KW-1185">Reference proteome</keyword>